<dbReference type="CDD" id="cd02953">
    <property type="entry name" value="DsbDgamma"/>
    <property type="match status" value="1"/>
</dbReference>
<feature type="transmembrane region" description="Helical" evidence="7">
    <location>
        <begin position="337"/>
        <end position="355"/>
    </location>
</feature>
<protein>
    <submittedName>
        <fullName evidence="11">Protein-disulfide reductase DsbD family protein</fullName>
    </submittedName>
</protein>
<feature type="transmembrane region" description="Helical" evidence="7">
    <location>
        <begin position="291"/>
        <end position="316"/>
    </location>
</feature>
<accession>A0ABT9APP7</accession>
<dbReference type="PANTHER" id="PTHR32234:SF3">
    <property type="entry name" value="SUPPRESSION OF COPPER SENSITIVITY PROTEIN"/>
    <property type="match status" value="1"/>
</dbReference>
<keyword evidence="12" id="KW-1185">Reference proteome</keyword>
<dbReference type="InterPro" id="IPR028250">
    <property type="entry name" value="DsbDN"/>
</dbReference>
<dbReference type="InterPro" id="IPR017937">
    <property type="entry name" value="Thioredoxin_CS"/>
</dbReference>
<evidence type="ECO:0000256" key="6">
    <source>
        <dbReference type="ARBA" id="ARBA00023284"/>
    </source>
</evidence>
<dbReference type="InterPro" id="IPR003834">
    <property type="entry name" value="Cyt_c_assmbl_TM_dom"/>
</dbReference>
<feature type="transmembrane region" description="Helical" evidence="7">
    <location>
        <begin position="375"/>
        <end position="399"/>
    </location>
</feature>
<dbReference type="Gene3D" id="3.40.30.10">
    <property type="entry name" value="Glutaredoxin"/>
    <property type="match status" value="1"/>
</dbReference>
<feature type="domain" description="Thiol:disulfide interchange protein DsbD N-terminal" evidence="10">
    <location>
        <begin position="53"/>
        <end position="154"/>
    </location>
</feature>
<feature type="transmembrane region" description="Helical" evidence="7">
    <location>
        <begin position="452"/>
        <end position="476"/>
    </location>
</feature>
<keyword evidence="6" id="KW-0676">Redox-active center</keyword>
<dbReference type="Pfam" id="PF11412">
    <property type="entry name" value="DsbD_N"/>
    <property type="match status" value="1"/>
</dbReference>
<evidence type="ECO:0000256" key="7">
    <source>
        <dbReference type="SAM" id="Phobius"/>
    </source>
</evidence>
<dbReference type="EMBL" id="JAUQTG010000002">
    <property type="protein sequence ID" value="MDO7855981.1"/>
    <property type="molecule type" value="Genomic_DNA"/>
</dbReference>
<evidence type="ECO:0000313" key="11">
    <source>
        <dbReference type="EMBL" id="MDO7855981.1"/>
    </source>
</evidence>
<name>A0ABT9APP7_9GAMM</name>
<dbReference type="PROSITE" id="PS00194">
    <property type="entry name" value="THIOREDOXIN_1"/>
    <property type="match status" value="1"/>
</dbReference>
<feature type="signal peptide" evidence="8">
    <location>
        <begin position="1"/>
        <end position="21"/>
    </location>
</feature>
<proteinExistence type="predicted"/>
<evidence type="ECO:0000256" key="2">
    <source>
        <dbReference type="ARBA" id="ARBA00022692"/>
    </source>
</evidence>
<dbReference type="PANTHER" id="PTHR32234">
    <property type="entry name" value="THIOL:DISULFIDE INTERCHANGE PROTEIN DSBD"/>
    <property type="match status" value="1"/>
</dbReference>
<feature type="chain" id="PRO_5047059553" evidence="8">
    <location>
        <begin position="22"/>
        <end position="697"/>
    </location>
</feature>
<evidence type="ECO:0000256" key="5">
    <source>
        <dbReference type="ARBA" id="ARBA00023136"/>
    </source>
</evidence>
<feature type="transmembrane region" description="Helical" evidence="7">
    <location>
        <begin position="419"/>
        <end position="446"/>
    </location>
</feature>
<dbReference type="Pfam" id="PF02683">
    <property type="entry name" value="DsbD_TM"/>
    <property type="match status" value="1"/>
</dbReference>
<evidence type="ECO:0000256" key="1">
    <source>
        <dbReference type="ARBA" id="ARBA00004141"/>
    </source>
</evidence>
<feature type="transmembrane region" description="Helical" evidence="7">
    <location>
        <begin position="542"/>
        <end position="559"/>
    </location>
</feature>
<dbReference type="SUPFAM" id="SSF52833">
    <property type="entry name" value="Thioredoxin-like"/>
    <property type="match status" value="1"/>
</dbReference>
<keyword evidence="4 7" id="KW-1133">Transmembrane helix</keyword>
<feature type="transmembrane region" description="Helical" evidence="7">
    <location>
        <begin position="513"/>
        <end position="535"/>
    </location>
</feature>
<evidence type="ECO:0000256" key="3">
    <source>
        <dbReference type="ARBA" id="ARBA00022748"/>
    </source>
</evidence>
<dbReference type="InterPro" id="IPR035671">
    <property type="entry name" value="DsbD_gamma"/>
</dbReference>
<comment type="caution">
    <text evidence="11">The sequence shown here is derived from an EMBL/GenBank/DDBJ whole genome shotgun (WGS) entry which is preliminary data.</text>
</comment>
<sequence length="697" mass="75817">MRFLINSFLILFALFSSSIHAADTGWLQPANNGWMSDNTPRHAQVRLLSSTQEQGKIDILLDVKLDDGWKTYWRSPGEGGVAPEIVWSSPVESTDWQWPTPGRFDVAGVSTQGYMGDVVFPITVKSTEKLDKLAGTLTLSTCSNVCILTDYPFELDLTEPVPADFTWAFNQAKGAVPPTSGLVEQTKVGFAHDKLVIELQKNSGSSWGKPNIFTDVVEGATLGVPEIEVSGEHLTATIDVGDDWGGESPDLTSKTVSFVVSDGDISQQINSQVGSFSGTIGGSNAGSAISLWQVVVFALVGGLILNLMPCVLPVLAMKLGSVLMVPQGEQKTIRRQFLLSSLGILVSFWLLALLMTLLRVGQQAVGWGIQFQNPWFIGFMVLVTALFTANLFGLFEINLGSKANTRLATAGGHGNSGHFWQGVFATLLATPCSAPFLGTAVAFALTAPMEELWLIFTALGVGMSLPWLLIAAFPVISRLLPKPGMWMLKLRAVLGVMMLLSSLWLISLLIPHFGVTVSTAIAVIFLVLLVVFIAIKRGVRAAFLPLLLFAVFAIGFVWMTQEQHTGSRSLVKDSVDWQPLTEQAITDALADNKRVFIDVTAEWCVTCKANKYNVLLRDDIQQLLSEPDVVALRGDWTKPSPEITAFLQKRGQVAVPFNQIYGPNLAEGEVLSTILDRESLISVMNQAKGATKWIKQF</sequence>
<keyword evidence="3" id="KW-0201">Cytochrome c-type biogenesis</keyword>
<keyword evidence="5 7" id="KW-0472">Membrane</keyword>
<comment type="subcellular location">
    <subcellularLocation>
        <location evidence="1">Membrane</location>
        <topology evidence="1">Multi-pass membrane protein</topology>
    </subcellularLocation>
</comment>
<evidence type="ECO:0000256" key="8">
    <source>
        <dbReference type="SAM" id="SignalP"/>
    </source>
</evidence>
<feature type="domain" description="Cytochrome C biogenesis protein transmembrane" evidence="9">
    <location>
        <begin position="292"/>
        <end position="508"/>
    </location>
</feature>
<organism evidence="11 12">
    <name type="scientific">Providencia huashanensis</name>
    <dbReference type="NCBI Taxonomy" id="3037798"/>
    <lineage>
        <taxon>Bacteria</taxon>
        <taxon>Pseudomonadati</taxon>
        <taxon>Pseudomonadota</taxon>
        <taxon>Gammaproteobacteria</taxon>
        <taxon>Enterobacterales</taxon>
        <taxon>Morganellaceae</taxon>
        <taxon>Providencia</taxon>
    </lineage>
</organism>
<evidence type="ECO:0000259" key="9">
    <source>
        <dbReference type="Pfam" id="PF02683"/>
    </source>
</evidence>
<gene>
    <name evidence="11" type="ORF">Q5E86_06325</name>
</gene>
<evidence type="ECO:0000313" key="12">
    <source>
        <dbReference type="Proteomes" id="UP001176478"/>
    </source>
</evidence>
<feature type="transmembrane region" description="Helical" evidence="7">
    <location>
        <begin position="488"/>
        <end position="507"/>
    </location>
</feature>
<evidence type="ECO:0000259" key="10">
    <source>
        <dbReference type="Pfam" id="PF11412"/>
    </source>
</evidence>
<evidence type="ECO:0000256" key="4">
    <source>
        <dbReference type="ARBA" id="ARBA00022989"/>
    </source>
</evidence>
<reference evidence="11" key="2">
    <citation type="journal article" date="2024" name="Int. J. Antimicrob. Agents">
        <title>Identification of a novel Providencia species showing multi-drug-resistant in three patients with hospital-acquired infection.</title>
        <authorList>
            <person name="Yang W."/>
            <person name="Chen J."/>
            <person name="Yang F."/>
            <person name="Ji P."/>
            <person name="Shen S."/>
            <person name="Yin D."/>
            <person name="Hu F."/>
        </authorList>
    </citation>
    <scope>NUCLEOTIDE SEQUENCE</scope>
    <source>
        <strain evidence="11">CRE-138-0111</strain>
    </source>
</reference>
<keyword evidence="2 7" id="KW-0812">Transmembrane</keyword>
<dbReference type="Proteomes" id="UP001176478">
    <property type="component" value="Unassembled WGS sequence"/>
</dbReference>
<dbReference type="InterPro" id="IPR036249">
    <property type="entry name" value="Thioredoxin-like_sf"/>
</dbReference>
<keyword evidence="8" id="KW-0732">Signal</keyword>
<dbReference type="Pfam" id="PF13899">
    <property type="entry name" value="Thioredoxin_7"/>
    <property type="match status" value="1"/>
</dbReference>
<reference evidence="11" key="1">
    <citation type="submission" date="2023-07" db="EMBL/GenBank/DDBJ databases">
        <authorList>
            <person name="Yang W."/>
            <person name="Chen J."/>
            <person name="Ji P."/>
            <person name="Hu F."/>
        </authorList>
    </citation>
    <scope>NUCLEOTIDE SEQUENCE</scope>
    <source>
        <strain evidence="11">CRE-138-0111</strain>
    </source>
</reference>